<dbReference type="Proteomes" id="UP000601223">
    <property type="component" value="Unassembled WGS sequence"/>
</dbReference>
<sequence length="153" mass="16950">MGEMATYAALRQLAELVEREPRELFVRWSRGPGVDLPREQSSRDDLTGSPMPGLSANSLAVEPWWGGRPLELWLARRLYDYHHLPDLRGPGVRPWVLTGDVVGRGPDNEPLVVCREALGWIADPVLAEAARLVTAQGVRTWGPLDRRTVPGPG</sequence>
<protein>
    <submittedName>
        <fullName evidence="1">Uncharacterized protein</fullName>
    </submittedName>
</protein>
<dbReference type="InterPro" id="IPR046080">
    <property type="entry name" value="DUF6098"/>
</dbReference>
<dbReference type="EMBL" id="BONF01000061">
    <property type="protein sequence ID" value="GIF86165.1"/>
    <property type="molecule type" value="Genomic_DNA"/>
</dbReference>
<comment type="caution">
    <text evidence="1">The sequence shown here is derived from an EMBL/GenBank/DDBJ whole genome shotgun (WGS) entry which is preliminary data.</text>
</comment>
<evidence type="ECO:0000313" key="1">
    <source>
        <dbReference type="EMBL" id="GIF86165.1"/>
    </source>
</evidence>
<gene>
    <name evidence="1" type="ORF">Cba03nite_75140</name>
</gene>
<dbReference type="AlphaFoldDB" id="A0A8J3NPP3"/>
<keyword evidence="2" id="KW-1185">Reference proteome</keyword>
<name>A0A8J3NPP3_9ACTN</name>
<organism evidence="1 2">
    <name type="scientific">Catellatospora bangladeshensis</name>
    <dbReference type="NCBI Taxonomy" id="310355"/>
    <lineage>
        <taxon>Bacteria</taxon>
        <taxon>Bacillati</taxon>
        <taxon>Actinomycetota</taxon>
        <taxon>Actinomycetes</taxon>
        <taxon>Micromonosporales</taxon>
        <taxon>Micromonosporaceae</taxon>
        <taxon>Catellatospora</taxon>
    </lineage>
</organism>
<evidence type="ECO:0000313" key="2">
    <source>
        <dbReference type="Proteomes" id="UP000601223"/>
    </source>
</evidence>
<dbReference type="Pfam" id="PF19593">
    <property type="entry name" value="DUF6098"/>
    <property type="match status" value="1"/>
</dbReference>
<reference evidence="1 2" key="1">
    <citation type="submission" date="2021-01" db="EMBL/GenBank/DDBJ databases">
        <title>Whole genome shotgun sequence of Catellatospora bangladeshensis NBRC 107357.</title>
        <authorList>
            <person name="Komaki H."/>
            <person name="Tamura T."/>
        </authorList>
    </citation>
    <scope>NUCLEOTIDE SEQUENCE [LARGE SCALE GENOMIC DNA]</scope>
    <source>
        <strain evidence="1 2">NBRC 107357</strain>
    </source>
</reference>
<accession>A0A8J3NPP3</accession>
<proteinExistence type="predicted"/>